<gene>
    <name evidence="3" type="ordered locus">bpr_I1749</name>
</gene>
<accession>E0RXQ8</accession>
<keyword evidence="2" id="KW-0812">Transmembrane</keyword>
<feature type="region of interest" description="Disordered" evidence="1">
    <location>
        <begin position="145"/>
        <end position="204"/>
    </location>
</feature>
<evidence type="ECO:0000256" key="2">
    <source>
        <dbReference type="SAM" id="Phobius"/>
    </source>
</evidence>
<keyword evidence="4" id="KW-1185">Reference proteome</keyword>
<keyword evidence="2" id="KW-0472">Membrane</keyword>
<organism evidence="3 4">
    <name type="scientific">Butyrivibrio proteoclasticus (strain ATCC 51982 / DSM 14932 / B316)</name>
    <name type="common">Clostridium proteoclasticum</name>
    <dbReference type="NCBI Taxonomy" id="515622"/>
    <lineage>
        <taxon>Bacteria</taxon>
        <taxon>Bacillati</taxon>
        <taxon>Bacillota</taxon>
        <taxon>Clostridia</taxon>
        <taxon>Lachnospirales</taxon>
        <taxon>Lachnospiraceae</taxon>
        <taxon>Butyrivibrio</taxon>
    </lineage>
</organism>
<feature type="transmembrane region" description="Helical" evidence="2">
    <location>
        <begin position="55"/>
        <end position="75"/>
    </location>
</feature>
<dbReference type="eggNOG" id="ENOG5030H7I">
    <property type="taxonomic scope" value="Bacteria"/>
</dbReference>
<evidence type="ECO:0000256" key="1">
    <source>
        <dbReference type="SAM" id="MobiDB-lite"/>
    </source>
</evidence>
<feature type="transmembrane region" description="Helical" evidence="2">
    <location>
        <begin position="12"/>
        <end position="43"/>
    </location>
</feature>
<evidence type="ECO:0000313" key="4">
    <source>
        <dbReference type="Proteomes" id="UP000001299"/>
    </source>
</evidence>
<dbReference type="EMBL" id="CP001810">
    <property type="protein sequence ID" value="ADL34485.1"/>
    <property type="molecule type" value="Genomic_DNA"/>
</dbReference>
<name>E0RXQ8_BUTPB</name>
<evidence type="ECO:0000313" key="3">
    <source>
        <dbReference type="EMBL" id="ADL34485.1"/>
    </source>
</evidence>
<dbReference type="AlphaFoldDB" id="E0RXQ8"/>
<dbReference type="KEGG" id="bpb:bpr_I1749"/>
<protein>
    <submittedName>
        <fullName evidence="3">Uncharacterized protein</fullName>
    </submittedName>
</protein>
<reference evidence="3 4" key="1">
    <citation type="journal article" date="2010" name="PLoS ONE">
        <title>The glycobiome of the rumen bacterium Butyrivibrio proteoclasticus B316(T) highlights adaptation to a polysaccharide-rich environment.</title>
        <authorList>
            <person name="Kelly W.J."/>
            <person name="Leahy S.C."/>
            <person name="Altermann E."/>
            <person name="Yeoman C.J."/>
            <person name="Dunne J.C."/>
            <person name="Kong Z."/>
            <person name="Pacheco D.M."/>
            <person name="Li D."/>
            <person name="Noel S.J."/>
            <person name="Moon C.D."/>
            <person name="Cookson A.L."/>
            <person name="Attwood G.T."/>
        </authorList>
    </citation>
    <scope>NUCLEOTIDE SEQUENCE [LARGE SCALE GENOMIC DNA]</scope>
    <source>
        <strain evidence="4">ATCC 51982 / DSM 14932 / B316</strain>
    </source>
</reference>
<dbReference type="HOGENOM" id="CLU_699576_0_0_9"/>
<feature type="compositionally biased region" description="Basic and acidic residues" evidence="1">
    <location>
        <begin position="145"/>
        <end position="172"/>
    </location>
</feature>
<keyword evidence="2" id="KW-1133">Transmembrane helix</keyword>
<dbReference type="Proteomes" id="UP000001299">
    <property type="component" value="Chromosome 1"/>
</dbReference>
<proteinExistence type="predicted"/>
<sequence length="394" mass="43772">MRGNFMHITTIALIISILGLITSFGFVGIIPSLIAFVLNILNLKEEQSIRTTRPLAISLAGILLPLVMYLNSYGIGLPYEKPEKLGMLTQIIYDNYSRLGFDMSGLYSKGKDQEIAATVKASSDMYYISDGVVLDDDGAKIDESVRESSFDKASDDGQKTSKEKNKISKELDPESIFESIDSLDESSGNDYGADKKGASDDDMPSYGGLPIGTLILGQYFREDDHNCNPVLVLQNKTGNDCRFECLFTARDEEGNELATSNKTVEVVKDGEKFVFEGRFDKDELGRKLPAMYEFLISKREPYEDNLYDEVTVLGEVVENSAFVTAMNTSKKKAKVDAYVLFFDGDELVDCIWMIPQNSGEVCIEPGSSAAIKGDAYYKFDRIETYYTAYEAVGE</sequence>